<accession>A0ABT5Y1H8</accession>
<evidence type="ECO:0000313" key="2">
    <source>
        <dbReference type="Proteomes" id="UP001221366"/>
    </source>
</evidence>
<comment type="caution">
    <text evidence="1">The sequence shown here is derived from an EMBL/GenBank/DDBJ whole genome shotgun (WGS) entry which is preliminary data.</text>
</comment>
<sequence length="162" mass="19386">MEKIEKINWKPKWDGGAPMPRIYNRDFKTYLTYVVADWDEESITEFKTLEHDGYDEYFALVGFDGKTFKFGIANDEVFSGLPNYEQGIEWAQIVQNSKWIEELKRIHKVHPYYDEAKWDNWNHYLLTFKDEILEIVATGYEIEIFRTSSKRIAQEVVDRINK</sequence>
<proteinExistence type="predicted"/>
<dbReference type="Proteomes" id="UP001221366">
    <property type="component" value="Unassembled WGS sequence"/>
</dbReference>
<dbReference type="EMBL" id="JARFVB010000009">
    <property type="protein sequence ID" value="MDF0717301.1"/>
    <property type="molecule type" value="Genomic_DNA"/>
</dbReference>
<evidence type="ECO:0008006" key="3">
    <source>
        <dbReference type="Google" id="ProtNLM"/>
    </source>
</evidence>
<reference evidence="1 2" key="1">
    <citation type="submission" date="2023-03" db="EMBL/GenBank/DDBJ databases">
        <title>Muricauda XX sp. nov. and Muricauda XXX sp. nov., two novel species isolated from Okinawa Trough.</title>
        <authorList>
            <person name="Cao W."/>
            <person name="Deng X."/>
        </authorList>
    </citation>
    <scope>NUCLEOTIDE SEQUENCE [LARGE SCALE GENOMIC DNA]</scope>
    <source>
        <strain evidence="1 2">334s03</strain>
    </source>
</reference>
<organism evidence="1 2">
    <name type="scientific">Flagellimonas yonaguniensis</name>
    <dbReference type="NCBI Taxonomy" id="3031325"/>
    <lineage>
        <taxon>Bacteria</taxon>
        <taxon>Pseudomonadati</taxon>
        <taxon>Bacteroidota</taxon>
        <taxon>Flavobacteriia</taxon>
        <taxon>Flavobacteriales</taxon>
        <taxon>Flavobacteriaceae</taxon>
        <taxon>Flagellimonas</taxon>
    </lineage>
</organism>
<name>A0ABT5Y1H8_9FLAO</name>
<evidence type="ECO:0000313" key="1">
    <source>
        <dbReference type="EMBL" id="MDF0717301.1"/>
    </source>
</evidence>
<keyword evidence="2" id="KW-1185">Reference proteome</keyword>
<protein>
    <recommendedName>
        <fullName evidence="3">DUF3805 domain-containing protein</fullName>
    </recommendedName>
</protein>
<gene>
    <name evidence="1" type="ORF">PY092_14145</name>
</gene>
<dbReference type="RefSeq" id="WP_275616451.1">
    <property type="nucleotide sequence ID" value="NZ_JARFVB010000009.1"/>
</dbReference>